<evidence type="ECO:0000313" key="1">
    <source>
        <dbReference type="EMBL" id="ELR69277.1"/>
    </source>
</evidence>
<name>L8JPJ2_9BACT</name>
<gene>
    <name evidence="1" type="ORF">C900_05348</name>
</gene>
<comment type="caution">
    <text evidence="1">The sequence shown here is derived from an EMBL/GenBank/DDBJ whole genome shotgun (WGS) entry which is preliminary data.</text>
</comment>
<sequence length="41" mass="4723">MVVGEKTNNRRTIGNMRCLLLTHIWLNIKKTKPKADSITNL</sequence>
<evidence type="ECO:0000313" key="2">
    <source>
        <dbReference type="Proteomes" id="UP000011135"/>
    </source>
</evidence>
<proteinExistence type="predicted"/>
<reference evidence="1 2" key="1">
    <citation type="submission" date="2012-12" db="EMBL/GenBank/DDBJ databases">
        <title>Genome assembly of Fulvivirga imtechensis AK7.</title>
        <authorList>
            <person name="Nupur N."/>
            <person name="Khatri I."/>
            <person name="Kumar R."/>
            <person name="Subramanian S."/>
            <person name="Pinnaka A."/>
        </authorList>
    </citation>
    <scope>NUCLEOTIDE SEQUENCE [LARGE SCALE GENOMIC DNA]</scope>
    <source>
        <strain evidence="1 2">AK7</strain>
    </source>
</reference>
<dbReference type="EMBL" id="AMZN01000081">
    <property type="protein sequence ID" value="ELR69277.1"/>
    <property type="molecule type" value="Genomic_DNA"/>
</dbReference>
<keyword evidence="2" id="KW-1185">Reference proteome</keyword>
<accession>L8JPJ2</accession>
<protein>
    <submittedName>
        <fullName evidence="1">Uncharacterized protein</fullName>
    </submittedName>
</protein>
<dbReference type="Proteomes" id="UP000011135">
    <property type="component" value="Unassembled WGS sequence"/>
</dbReference>
<dbReference type="AlphaFoldDB" id="L8JPJ2"/>
<organism evidence="1 2">
    <name type="scientific">Fulvivirga imtechensis AK7</name>
    <dbReference type="NCBI Taxonomy" id="1237149"/>
    <lineage>
        <taxon>Bacteria</taxon>
        <taxon>Pseudomonadati</taxon>
        <taxon>Bacteroidota</taxon>
        <taxon>Cytophagia</taxon>
        <taxon>Cytophagales</taxon>
        <taxon>Fulvivirgaceae</taxon>
        <taxon>Fulvivirga</taxon>
    </lineage>
</organism>